<proteinExistence type="predicted"/>
<feature type="transmembrane region" description="Helical" evidence="1">
    <location>
        <begin position="12"/>
        <end position="35"/>
    </location>
</feature>
<keyword evidence="1" id="KW-0812">Transmembrane</keyword>
<dbReference type="EMBL" id="JACHLY010000001">
    <property type="protein sequence ID" value="MBB5999817.1"/>
    <property type="molecule type" value="Genomic_DNA"/>
</dbReference>
<dbReference type="AlphaFoldDB" id="A0A841E7A0"/>
<sequence>MNLDFSVTDLSGTFSVLDVALSLALAFAASMVVAWPR</sequence>
<gene>
    <name evidence="2" type="ORF">HNR25_003568</name>
</gene>
<keyword evidence="1" id="KW-0472">Membrane</keyword>
<reference evidence="2 3" key="1">
    <citation type="submission" date="2020-08" db="EMBL/GenBank/DDBJ databases">
        <title>Sequencing the genomes of 1000 actinobacteria strains.</title>
        <authorList>
            <person name="Klenk H.-P."/>
        </authorList>
    </citation>
    <scope>NUCLEOTIDE SEQUENCE [LARGE SCALE GENOMIC DNA]</scope>
    <source>
        <strain evidence="2 3">DSM 44593</strain>
    </source>
</reference>
<evidence type="ECO:0000256" key="1">
    <source>
        <dbReference type="SAM" id="Phobius"/>
    </source>
</evidence>
<evidence type="ECO:0000313" key="3">
    <source>
        <dbReference type="Proteomes" id="UP000578077"/>
    </source>
</evidence>
<accession>A0A841E7A0</accession>
<keyword evidence="1" id="KW-1133">Transmembrane helix</keyword>
<protein>
    <submittedName>
        <fullName evidence="2">Uncharacterized protein</fullName>
    </submittedName>
</protein>
<dbReference type="Proteomes" id="UP000578077">
    <property type="component" value="Unassembled WGS sequence"/>
</dbReference>
<keyword evidence="3" id="KW-1185">Reference proteome</keyword>
<name>A0A841E7A0_9ACTN</name>
<comment type="caution">
    <text evidence="2">The sequence shown here is derived from an EMBL/GenBank/DDBJ whole genome shotgun (WGS) entry which is preliminary data.</text>
</comment>
<organism evidence="2 3">
    <name type="scientific">Streptomonospora salina</name>
    <dbReference type="NCBI Taxonomy" id="104205"/>
    <lineage>
        <taxon>Bacteria</taxon>
        <taxon>Bacillati</taxon>
        <taxon>Actinomycetota</taxon>
        <taxon>Actinomycetes</taxon>
        <taxon>Streptosporangiales</taxon>
        <taxon>Nocardiopsidaceae</taxon>
        <taxon>Streptomonospora</taxon>
    </lineage>
</organism>
<evidence type="ECO:0000313" key="2">
    <source>
        <dbReference type="EMBL" id="MBB5999817.1"/>
    </source>
</evidence>